<reference evidence="1 3" key="1">
    <citation type="journal article" date="2019" name="Sci. Rep.">
        <title>Orb-weaving spider Araneus ventricosus genome elucidates the spidroin gene catalogue.</title>
        <authorList>
            <person name="Kono N."/>
            <person name="Nakamura H."/>
            <person name="Ohtoshi R."/>
            <person name="Moran D.A.P."/>
            <person name="Shinohara A."/>
            <person name="Yoshida Y."/>
            <person name="Fujiwara M."/>
            <person name="Mori M."/>
            <person name="Tomita M."/>
            <person name="Arakawa K."/>
        </authorList>
    </citation>
    <scope>NUCLEOTIDE SEQUENCE [LARGE SCALE GENOMIC DNA]</scope>
</reference>
<name>A0A4Y2CX93_ARAVE</name>
<sequence>MHDGSSVEWNPPAPKPRTYHLAEFDSTEPYKVVNLCSIVYLPQMQQKQSGDLTHPLYLNRHANLKFFSKLGIGHERMELKQERH</sequence>
<dbReference type="EMBL" id="BGPR01087637">
    <property type="protein sequence ID" value="GBM07955.1"/>
    <property type="molecule type" value="Genomic_DNA"/>
</dbReference>
<gene>
    <name evidence="1" type="ORF">AVEN_176441_1</name>
    <name evidence="2" type="ORF">AVEN_38837_1</name>
</gene>
<proteinExistence type="predicted"/>
<organism evidence="1 3">
    <name type="scientific">Araneus ventricosus</name>
    <name type="common">Orbweaver spider</name>
    <name type="synonym">Epeira ventricosa</name>
    <dbReference type="NCBI Taxonomy" id="182803"/>
    <lineage>
        <taxon>Eukaryota</taxon>
        <taxon>Metazoa</taxon>
        <taxon>Ecdysozoa</taxon>
        <taxon>Arthropoda</taxon>
        <taxon>Chelicerata</taxon>
        <taxon>Arachnida</taxon>
        <taxon>Araneae</taxon>
        <taxon>Araneomorphae</taxon>
        <taxon>Entelegynae</taxon>
        <taxon>Araneoidea</taxon>
        <taxon>Araneidae</taxon>
        <taxon>Araneus</taxon>
    </lineage>
</organism>
<dbReference type="Proteomes" id="UP000499080">
    <property type="component" value="Unassembled WGS sequence"/>
</dbReference>
<dbReference type="AlphaFoldDB" id="A0A4Y2CX93"/>
<accession>A0A4Y2CX93</accession>
<evidence type="ECO:0000313" key="3">
    <source>
        <dbReference type="Proteomes" id="UP000499080"/>
    </source>
</evidence>
<dbReference type="EMBL" id="BGPR01087624">
    <property type="protein sequence ID" value="GBM07915.1"/>
    <property type="molecule type" value="Genomic_DNA"/>
</dbReference>
<evidence type="ECO:0000313" key="1">
    <source>
        <dbReference type="EMBL" id="GBM07915.1"/>
    </source>
</evidence>
<keyword evidence="3" id="KW-1185">Reference proteome</keyword>
<protein>
    <submittedName>
        <fullName evidence="1">Uncharacterized protein</fullName>
    </submittedName>
</protein>
<comment type="caution">
    <text evidence="1">The sequence shown here is derived from an EMBL/GenBank/DDBJ whole genome shotgun (WGS) entry which is preliminary data.</text>
</comment>
<evidence type="ECO:0000313" key="2">
    <source>
        <dbReference type="EMBL" id="GBM07955.1"/>
    </source>
</evidence>